<dbReference type="SUPFAM" id="SSF55961">
    <property type="entry name" value="Bet v1-like"/>
    <property type="match status" value="1"/>
</dbReference>
<name>A0A3B0TCG2_9ZZZZ</name>
<accession>A0A3B0TCG2</accession>
<dbReference type="EMBL" id="UOEK01000653">
    <property type="protein sequence ID" value="VAW09789.1"/>
    <property type="molecule type" value="Genomic_DNA"/>
</dbReference>
<proteinExistence type="predicted"/>
<dbReference type="InterPro" id="IPR023393">
    <property type="entry name" value="START-like_dom_sf"/>
</dbReference>
<evidence type="ECO:0000313" key="1">
    <source>
        <dbReference type="EMBL" id="VAW09789.1"/>
    </source>
</evidence>
<dbReference type="InterPro" id="IPR019587">
    <property type="entry name" value="Polyketide_cyclase/dehydratase"/>
</dbReference>
<dbReference type="Pfam" id="PF10604">
    <property type="entry name" value="Polyketide_cyc2"/>
    <property type="match status" value="1"/>
</dbReference>
<organism evidence="1">
    <name type="scientific">hydrothermal vent metagenome</name>
    <dbReference type="NCBI Taxonomy" id="652676"/>
    <lineage>
        <taxon>unclassified sequences</taxon>
        <taxon>metagenomes</taxon>
        <taxon>ecological metagenomes</taxon>
    </lineage>
</organism>
<gene>
    <name evidence="1" type="ORF">MNBD_ACTINO02-2182</name>
</gene>
<evidence type="ECO:0008006" key="2">
    <source>
        <dbReference type="Google" id="ProtNLM"/>
    </source>
</evidence>
<reference evidence="1" key="1">
    <citation type="submission" date="2018-06" db="EMBL/GenBank/DDBJ databases">
        <authorList>
            <person name="Zhirakovskaya E."/>
        </authorList>
    </citation>
    <scope>NUCLEOTIDE SEQUENCE</scope>
</reference>
<dbReference type="AlphaFoldDB" id="A0A3B0TCG2"/>
<sequence>METTSTITINRPIDDVFSYASDINRMPAWMTGVTAARMLSDTKEKGARFVATYLVARRPVDFEFKITRWDPKKVFGFATEKGPMKFKGHLEFRGKNGSTEVTSVIESGPDSLATRLLFTIARPLYRRATRHLLKRELEALKVAVDS</sequence>
<protein>
    <recommendedName>
        <fullName evidence="2">SRPBCC family protein</fullName>
    </recommendedName>
</protein>
<dbReference type="Gene3D" id="3.30.530.20">
    <property type="match status" value="1"/>
</dbReference>